<dbReference type="RefSeq" id="WP_111062908.1">
    <property type="nucleotide sequence ID" value="NZ_JBHUCU010000016.1"/>
</dbReference>
<keyword evidence="5 7" id="KW-1133">Transmembrane helix</keyword>
<dbReference type="PROSITE" id="PS50850">
    <property type="entry name" value="MFS"/>
    <property type="match status" value="1"/>
</dbReference>
<feature type="transmembrane region" description="Helical" evidence="7">
    <location>
        <begin position="146"/>
        <end position="164"/>
    </location>
</feature>
<evidence type="ECO:0000256" key="3">
    <source>
        <dbReference type="ARBA" id="ARBA00022475"/>
    </source>
</evidence>
<feature type="transmembrane region" description="Helical" evidence="7">
    <location>
        <begin position="274"/>
        <end position="295"/>
    </location>
</feature>
<dbReference type="InterPro" id="IPR020846">
    <property type="entry name" value="MFS_dom"/>
</dbReference>
<feature type="transmembrane region" description="Helical" evidence="7">
    <location>
        <begin position="12"/>
        <end position="33"/>
    </location>
</feature>
<organism evidence="9 10">
    <name type="scientific">Putridiphycobacter roseus</name>
    <dbReference type="NCBI Taxonomy" id="2219161"/>
    <lineage>
        <taxon>Bacteria</taxon>
        <taxon>Pseudomonadati</taxon>
        <taxon>Bacteroidota</taxon>
        <taxon>Flavobacteriia</taxon>
        <taxon>Flavobacteriales</taxon>
        <taxon>Crocinitomicaceae</taxon>
        <taxon>Putridiphycobacter</taxon>
    </lineage>
</organism>
<dbReference type="Pfam" id="PF07690">
    <property type="entry name" value="MFS_1"/>
    <property type="match status" value="1"/>
</dbReference>
<reference evidence="9 10" key="1">
    <citation type="submission" date="2018-06" db="EMBL/GenBank/DDBJ databases">
        <title>The draft genome sequence of Crocinitomix sp. SM1701.</title>
        <authorList>
            <person name="Zhang X."/>
        </authorList>
    </citation>
    <scope>NUCLEOTIDE SEQUENCE [LARGE SCALE GENOMIC DNA]</scope>
    <source>
        <strain evidence="9 10">SM1701</strain>
    </source>
</reference>
<comment type="subcellular location">
    <subcellularLocation>
        <location evidence="1">Cell membrane</location>
        <topology evidence="1">Multi-pass membrane protein</topology>
    </subcellularLocation>
</comment>
<evidence type="ECO:0000259" key="8">
    <source>
        <dbReference type="PROSITE" id="PS50850"/>
    </source>
</evidence>
<keyword evidence="4 7" id="KW-0812">Transmembrane</keyword>
<accession>A0A2W1NE51</accession>
<dbReference type="InterPro" id="IPR036259">
    <property type="entry name" value="MFS_trans_sf"/>
</dbReference>
<dbReference type="InterPro" id="IPR011701">
    <property type="entry name" value="MFS"/>
</dbReference>
<dbReference type="EMBL" id="QKSB01000004">
    <property type="protein sequence ID" value="PZE17383.1"/>
    <property type="molecule type" value="Genomic_DNA"/>
</dbReference>
<evidence type="ECO:0000256" key="2">
    <source>
        <dbReference type="ARBA" id="ARBA00022448"/>
    </source>
</evidence>
<dbReference type="SUPFAM" id="SSF103473">
    <property type="entry name" value="MFS general substrate transporter"/>
    <property type="match status" value="1"/>
</dbReference>
<evidence type="ECO:0000256" key="5">
    <source>
        <dbReference type="ARBA" id="ARBA00022989"/>
    </source>
</evidence>
<dbReference type="Gene3D" id="1.20.1250.20">
    <property type="entry name" value="MFS general substrate transporter like domains"/>
    <property type="match status" value="2"/>
</dbReference>
<feature type="transmembrane region" description="Helical" evidence="7">
    <location>
        <begin position="302"/>
        <end position="323"/>
    </location>
</feature>
<evidence type="ECO:0000256" key="6">
    <source>
        <dbReference type="ARBA" id="ARBA00023136"/>
    </source>
</evidence>
<evidence type="ECO:0000313" key="10">
    <source>
        <dbReference type="Proteomes" id="UP000249248"/>
    </source>
</evidence>
<sequence>MAKNNPVKVHVILLLILAGEAIFALPFVLARVFRPTFLTTFDLSNYELGICFSVYGIVAMFSYLFGGTLADKYSPRILMSVALLSTSIGGFVMAMFPNYFVLKVLYGYFGFTTIYLFWSAMIKATRIWGGQNKQGKAFGFLDGGRGLVAASFGLFGVLLFSYFLMNTATINLDNLTFGERKSAFRNVILIASIFVAFIGILVLLFMRQNSEEIEVDSVENKHQFSVSKILLVMKNKQIWWLMLIVLTAYVGYKITDDFSLYAKEVMLYNEVDAAKIGTLLLFLRPVVGVVVGVVADRKKPLIILQFGFILMIIGSGALATGIVNASLLLLFFVSIFFVAIGVYTLRILYFAILNQANVPIALTGTAVGLVSFIGYTPDVFMGPIMGVLLDDYAGALGHQLVFLMAAIFGVVGWFATYQFNKGIKRPT</sequence>
<keyword evidence="6 7" id="KW-0472">Membrane</keyword>
<feature type="domain" description="Major facilitator superfamily (MFS) profile" evidence="8">
    <location>
        <begin position="12"/>
        <end position="424"/>
    </location>
</feature>
<keyword evidence="10" id="KW-1185">Reference proteome</keyword>
<gene>
    <name evidence="9" type="ORF">DNU06_08920</name>
</gene>
<protein>
    <submittedName>
        <fullName evidence="9">MFS transporter</fullName>
    </submittedName>
</protein>
<proteinExistence type="predicted"/>
<feature type="transmembrane region" description="Helical" evidence="7">
    <location>
        <begin position="395"/>
        <end position="415"/>
    </location>
</feature>
<dbReference type="Proteomes" id="UP000249248">
    <property type="component" value="Unassembled WGS sequence"/>
</dbReference>
<keyword evidence="2" id="KW-0813">Transport</keyword>
<feature type="transmembrane region" description="Helical" evidence="7">
    <location>
        <begin position="329"/>
        <end position="349"/>
    </location>
</feature>
<evidence type="ECO:0000313" key="9">
    <source>
        <dbReference type="EMBL" id="PZE17383.1"/>
    </source>
</evidence>
<dbReference type="CDD" id="cd06174">
    <property type="entry name" value="MFS"/>
    <property type="match status" value="1"/>
</dbReference>
<dbReference type="PANTHER" id="PTHR43414">
    <property type="entry name" value="MULTIDRUG RESISTANCE PROTEIN MDTG"/>
    <property type="match status" value="1"/>
</dbReference>
<evidence type="ECO:0000256" key="1">
    <source>
        <dbReference type="ARBA" id="ARBA00004651"/>
    </source>
</evidence>
<feature type="transmembrane region" description="Helical" evidence="7">
    <location>
        <begin position="105"/>
        <end position="125"/>
    </location>
</feature>
<dbReference type="GO" id="GO:0022857">
    <property type="term" value="F:transmembrane transporter activity"/>
    <property type="evidence" value="ECO:0007669"/>
    <property type="project" value="InterPro"/>
</dbReference>
<feature type="transmembrane region" description="Helical" evidence="7">
    <location>
        <begin position="238"/>
        <end position="254"/>
    </location>
</feature>
<dbReference type="GO" id="GO:0005886">
    <property type="term" value="C:plasma membrane"/>
    <property type="evidence" value="ECO:0007669"/>
    <property type="project" value="UniProtKB-SubCell"/>
</dbReference>
<dbReference type="PANTHER" id="PTHR43414:SF1">
    <property type="entry name" value="PEPTIDE PERMEASE"/>
    <property type="match status" value="1"/>
</dbReference>
<dbReference type="AlphaFoldDB" id="A0A2W1NE51"/>
<comment type="caution">
    <text evidence="9">The sequence shown here is derived from an EMBL/GenBank/DDBJ whole genome shotgun (WGS) entry which is preliminary data.</text>
</comment>
<feature type="transmembrane region" description="Helical" evidence="7">
    <location>
        <begin position="77"/>
        <end position="99"/>
    </location>
</feature>
<evidence type="ECO:0000256" key="4">
    <source>
        <dbReference type="ARBA" id="ARBA00022692"/>
    </source>
</evidence>
<feature type="transmembrane region" description="Helical" evidence="7">
    <location>
        <begin position="184"/>
        <end position="205"/>
    </location>
</feature>
<feature type="transmembrane region" description="Helical" evidence="7">
    <location>
        <begin position="356"/>
        <end position="375"/>
    </location>
</feature>
<name>A0A2W1NE51_9FLAO</name>
<feature type="transmembrane region" description="Helical" evidence="7">
    <location>
        <begin position="45"/>
        <end position="65"/>
    </location>
</feature>
<dbReference type="OrthoDB" id="9773404at2"/>
<evidence type="ECO:0000256" key="7">
    <source>
        <dbReference type="SAM" id="Phobius"/>
    </source>
</evidence>
<keyword evidence="3" id="KW-1003">Cell membrane</keyword>